<evidence type="ECO:0000313" key="2">
    <source>
        <dbReference type="Proteomes" id="UP000247485"/>
    </source>
</evidence>
<dbReference type="EMBL" id="QJJG01000037">
    <property type="protein sequence ID" value="PXW34380.1"/>
    <property type="molecule type" value="Genomic_DNA"/>
</dbReference>
<name>A0A318F715_KLEOX</name>
<accession>A0A318F715</accession>
<sequence length="144" mass="16180">MHHTVTPPWLADDTQLELTFKKGKEPLSHRRWPGEPVPLVEEGRIQQLANDISSRYQPDLALTWGYENCTSEWQQAIALAISYVGKAKPAMPAPTMATLTRLTEDDSPELLDERPLAASADTGGYAWVCSLQHRRQSKPAVRHH</sequence>
<organism evidence="1 2">
    <name type="scientific">Klebsiella oxytoca</name>
    <dbReference type="NCBI Taxonomy" id="571"/>
    <lineage>
        <taxon>Bacteria</taxon>
        <taxon>Pseudomonadati</taxon>
        <taxon>Pseudomonadota</taxon>
        <taxon>Gammaproteobacteria</taxon>
        <taxon>Enterobacterales</taxon>
        <taxon>Enterobacteriaceae</taxon>
        <taxon>Klebsiella/Raoultella group</taxon>
        <taxon>Klebsiella</taxon>
    </lineage>
</organism>
<dbReference type="AlphaFoldDB" id="A0A318F715"/>
<protein>
    <submittedName>
        <fullName evidence="1">Uncharacterized protein</fullName>
    </submittedName>
</protein>
<comment type="caution">
    <text evidence="1">The sequence shown here is derived from an EMBL/GenBank/DDBJ whole genome shotgun (WGS) entry which is preliminary data.</text>
</comment>
<reference evidence="1 2" key="1">
    <citation type="submission" date="2018-05" db="EMBL/GenBank/DDBJ databases">
        <title>Freshwater and sediment microbial communities from various areas in North America, analyzing microbe dynamics in response to fracking.</title>
        <authorList>
            <person name="Lamendella R."/>
        </authorList>
    </citation>
    <scope>NUCLEOTIDE SEQUENCE [LARGE SCALE GENOMIC DNA]</scope>
    <source>
        <strain evidence="1 2">67</strain>
    </source>
</reference>
<proteinExistence type="predicted"/>
<evidence type="ECO:0000313" key="1">
    <source>
        <dbReference type="EMBL" id="PXW34380.1"/>
    </source>
</evidence>
<gene>
    <name evidence="1" type="ORF">DET57_13719</name>
</gene>
<dbReference type="RefSeq" id="WP_258365153.1">
    <property type="nucleotide sequence ID" value="NZ_QJJG01000037.1"/>
</dbReference>
<dbReference type="Proteomes" id="UP000247485">
    <property type="component" value="Unassembled WGS sequence"/>
</dbReference>